<dbReference type="EMBL" id="JAAMPI010000260">
    <property type="protein sequence ID" value="KAF4633434.1"/>
    <property type="molecule type" value="Genomic_DNA"/>
</dbReference>
<organism evidence="3 4">
    <name type="scientific">Cudoniella acicularis</name>
    <dbReference type="NCBI Taxonomy" id="354080"/>
    <lineage>
        <taxon>Eukaryota</taxon>
        <taxon>Fungi</taxon>
        <taxon>Dikarya</taxon>
        <taxon>Ascomycota</taxon>
        <taxon>Pezizomycotina</taxon>
        <taxon>Leotiomycetes</taxon>
        <taxon>Helotiales</taxon>
        <taxon>Tricladiaceae</taxon>
        <taxon>Cudoniella</taxon>
    </lineage>
</organism>
<keyword evidence="4" id="KW-1185">Reference proteome</keyword>
<gene>
    <name evidence="3" type="ORF">G7Y89_g4686</name>
</gene>
<proteinExistence type="predicted"/>
<feature type="domain" description="Heterokaryon incompatibility" evidence="2">
    <location>
        <begin position="73"/>
        <end position="242"/>
    </location>
</feature>
<dbReference type="AlphaFoldDB" id="A0A8H4W771"/>
<evidence type="ECO:0000313" key="4">
    <source>
        <dbReference type="Proteomes" id="UP000566819"/>
    </source>
</evidence>
<sequence>MASSLSHTSRELSRAPESPAEPDIIPSIPRFRYSPLVDPSNEIRLVTLHPALDDGYDIICTLQSVSLDNVGEFEALSYVWGSPGRKLSILLENQEFEVTQNLAHALRHLRPARSNKFEARTLWIDAICIDQQNIDERNHQVRRMDVIYKRAKQVVVWLGNYSEPEDELVEFPREWGFQKLEPGSFESIQEAFKLARDLARSYDFESDKFDLSVYPSNNFRTWGYLCQLFCRSWYRRLWVFQEVNLARQALILCGECTIDWNELLRAARAMYASIGSTVSSIRNQQIRRSGLLLDSAKKGFNLHPTKREIGNLMVLMRKTNTSDCEDPRDKLIGLLGVMPEADRDDIEADYSKSVDQVYNNWAWKRITRRERLDVLSACEDSGRKGLPSWVPDFRSSWASDEPLFSNTHNIYLPQYSSPYAASGDTPTRILWTSEDRRRISVTGYEIDRVAVISDTASLLRVSWNQERDGPFTQFIIQRWEQMISEAAGILPTPKSSIYKEFTDVLFRGQKTVGSDDSPSFHERYTVWRGHNPPPKGWGLDLSPEERYLAFIGSFEHKIVKRVINSQMFITSKGVIGAVAEKCHVEVGDSVYVLLGGNTPFIMRRLLADEYYDNEKEFPKYAWGPVRLRDEDGSRLQTLDERCRMPYRLMGPCYLHGWMDGEAISAWRQDELEFSLVTLC</sequence>
<dbReference type="PANTHER" id="PTHR24148:SF73">
    <property type="entry name" value="HET DOMAIN PROTEIN (AFU_ORTHOLOGUE AFUA_8G01020)"/>
    <property type="match status" value="1"/>
</dbReference>
<dbReference type="Proteomes" id="UP000566819">
    <property type="component" value="Unassembled WGS sequence"/>
</dbReference>
<dbReference type="PANTHER" id="PTHR24148">
    <property type="entry name" value="ANKYRIN REPEAT DOMAIN-CONTAINING PROTEIN 39 HOMOLOG-RELATED"/>
    <property type="match status" value="1"/>
</dbReference>
<dbReference type="InterPro" id="IPR052895">
    <property type="entry name" value="HetReg/Transcr_Mod"/>
</dbReference>
<evidence type="ECO:0000256" key="1">
    <source>
        <dbReference type="SAM" id="MobiDB-lite"/>
    </source>
</evidence>
<evidence type="ECO:0000313" key="3">
    <source>
        <dbReference type="EMBL" id="KAF4633434.1"/>
    </source>
</evidence>
<dbReference type="OrthoDB" id="3471929at2759"/>
<reference evidence="3 4" key="1">
    <citation type="submission" date="2020-03" db="EMBL/GenBank/DDBJ databases">
        <title>Draft Genome Sequence of Cudoniella acicularis.</title>
        <authorList>
            <person name="Buettner E."/>
            <person name="Kellner H."/>
        </authorList>
    </citation>
    <scope>NUCLEOTIDE SEQUENCE [LARGE SCALE GENOMIC DNA]</scope>
    <source>
        <strain evidence="3 4">DSM 108380</strain>
    </source>
</reference>
<dbReference type="InterPro" id="IPR010730">
    <property type="entry name" value="HET"/>
</dbReference>
<protein>
    <recommendedName>
        <fullName evidence="2">Heterokaryon incompatibility domain-containing protein</fullName>
    </recommendedName>
</protein>
<name>A0A8H4W771_9HELO</name>
<feature type="region of interest" description="Disordered" evidence="1">
    <location>
        <begin position="1"/>
        <end position="23"/>
    </location>
</feature>
<comment type="caution">
    <text evidence="3">The sequence shown here is derived from an EMBL/GenBank/DDBJ whole genome shotgun (WGS) entry which is preliminary data.</text>
</comment>
<dbReference type="Pfam" id="PF06985">
    <property type="entry name" value="HET"/>
    <property type="match status" value="1"/>
</dbReference>
<evidence type="ECO:0000259" key="2">
    <source>
        <dbReference type="Pfam" id="PF06985"/>
    </source>
</evidence>
<accession>A0A8H4W771</accession>